<feature type="region of interest" description="Disordered" evidence="3">
    <location>
        <begin position="430"/>
        <end position="497"/>
    </location>
</feature>
<evidence type="ECO:0000256" key="4">
    <source>
        <dbReference type="SAM" id="Phobius"/>
    </source>
</evidence>
<name>A0A9P4XLH1_9HYPO</name>
<dbReference type="GO" id="GO:0030170">
    <property type="term" value="F:pyridoxal phosphate binding"/>
    <property type="evidence" value="ECO:0007669"/>
    <property type="project" value="InterPro"/>
</dbReference>
<evidence type="ECO:0000313" key="7">
    <source>
        <dbReference type="Proteomes" id="UP000801864"/>
    </source>
</evidence>
<dbReference type="Pfam" id="PF01522">
    <property type="entry name" value="Polysacc_deac_1"/>
    <property type="match status" value="1"/>
</dbReference>
<dbReference type="InterPro" id="IPR002509">
    <property type="entry name" value="NODB_dom"/>
</dbReference>
<keyword evidence="4" id="KW-1133">Transmembrane helix</keyword>
<dbReference type="GO" id="GO:0016846">
    <property type="term" value="F:carbon-sulfur lyase activity"/>
    <property type="evidence" value="ECO:0007669"/>
    <property type="project" value="TreeGrafter"/>
</dbReference>
<comment type="cofactor">
    <cofactor evidence="1">
        <name>pyridoxal 5'-phosphate</name>
        <dbReference type="ChEBI" id="CHEBI:597326"/>
    </cofactor>
</comment>
<dbReference type="AlphaFoldDB" id="A0A9P4XLH1"/>
<proteinExistence type="predicted"/>
<evidence type="ECO:0000256" key="1">
    <source>
        <dbReference type="ARBA" id="ARBA00001933"/>
    </source>
</evidence>
<accession>A0A9P4XLH1</accession>
<dbReference type="InterPro" id="IPR000277">
    <property type="entry name" value="Cys/Met-Metab_PyrdxlP-dep_enz"/>
</dbReference>
<evidence type="ECO:0000313" key="6">
    <source>
        <dbReference type="EMBL" id="KAF3075499.1"/>
    </source>
</evidence>
<keyword evidence="2" id="KW-0663">Pyridoxal phosphate</keyword>
<dbReference type="PROSITE" id="PS00868">
    <property type="entry name" value="CYS_MET_METAB_PP"/>
    <property type="match status" value="1"/>
</dbReference>
<dbReference type="FunFam" id="3.40.640.10:FF:000072">
    <property type="entry name" value="Putative cystathionine beta-lyase"/>
    <property type="match status" value="1"/>
</dbReference>
<dbReference type="GO" id="GO:0005975">
    <property type="term" value="P:carbohydrate metabolic process"/>
    <property type="evidence" value="ECO:0007669"/>
    <property type="project" value="InterPro"/>
</dbReference>
<organism evidence="6 7">
    <name type="scientific">Trichoderma lentiforme</name>
    <dbReference type="NCBI Taxonomy" id="1567552"/>
    <lineage>
        <taxon>Eukaryota</taxon>
        <taxon>Fungi</taxon>
        <taxon>Dikarya</taxon>
        <taxon>Ascomycota</taxon>
        <taxon>Pezizomycotina</taxon>
        <taxon>Sordariomycetes</taxon>
        <taxon>Hypocreomycetidae</taxon>
        <taxon>Hypocreales</taxon>
        <taxon>Hypocreaceae</taxon>
        <taxon>Trichoderma</taxon>
    </lineage>
</organism>
<dbReference type="Gene3D" id="3.90.1150.10">
    <property type="entry name" value="Aspartate Aminotransferase, domain 1"/>
    <property type="match status" value="1"/>
</dbReference>
<gene>
    <name evidence="6" type="ORF">CFAM422_002316</name>
</gene>
<dbReference type="InterPro" id="IPR015422">
    <property type="entry name" value="PyrdxlP-dep_Trfase_small"/>
</dbReference>
<protein>
    <submittedName>
        <fullName evidence="6">Trans-sulfuration enzyme</fullName>
    </submittedName>
</protein>
<dbReference type="InterPro" id="IPR011330">
    <property type="entry name" value="Glyco_hydro/deAcase_b/a-brl"/>
</dbReference>
<evidence type="ECO:0000256" key="2">
    <source>
        <dbReference type="ARBA" id="ARBA00022898"/>
    </source>
</evidence>
<dbReference type="Proteomes" id="UP000801864">
    <property type="component" value="Unassembled WGS sequence"/>
</dbReference>
<evidence type="ECO:0000256" key="3">
    <source>
        <dbReference type="SAM" id="MobiDB-lite"/>
    </source>
</evidence>
<keyword evidence="4" id="KW-0472">Membrane</keyword>
<reference evidence="6 7" key="1">
    <citation type="submission" date="2018-06" db="EMBL/GenBank/DDBJ databases">
        <title>Genome analysis of cellulolytic fungus Trichoderma lentiforme CFAM-422.</title>
        <authorList>
            <person name="Steindorff A.S."/>
            <person name="Formighieri E.F."/>
            <person name="Midorikawa G.E.O."/>
            <person name="Tamietti M.S."/>
            <person name="Ramos E.Z."/>
            <person name="Silva A.S."/>
            <person name="Bon E.P.S."/>
            <person name="Mendes T.D."/>
            <person name="Damaso M.C.T."/>
            <person name="Favaro L.C.L."/>
        </authorList>
    </citation>
    <scope>NUCLEOTIDE SEQUENCE [LARGE SCALE GENOMIC DNA]</scope>
    <source>
        <strain evidence="6 7">CFAM-422</strain>
    </source>
</reference>
<sequence>MGNASDEYVPDIAALSLASKAVHADARIDGHPAIAPGLHTSTTFRYPNDPERLKPIAEVDTTKPLDFHIYSRHTSPNMARFEAILTSILGQQAITYGSGLASFHAMITHINPKRVAIGDGYHGCHGILKIFERLNGLKSLPLDCDLSELGPGDIIHVETPLNPTGEARNLKYYADRAHSVGAYLTVDATFAPPPLLDPFAWGADIVMHSGTKYIGGHSDMLCGVLAVNPKHETWVSDLLADRLLLGSVIGSLEGWLGMRSLRTLELRVNRQSATATALVSWLAEQAKDDKTAAGKTIERIQHASLQPEAAQEGSWLRQQMPNGYGPVFAVTLKNKELAKRLPGKLGLFQHATSLGGVESLVEWRAMTDRTVDQRLLRPLAKQNRESLNYPKNPFPFPPLRRSLFDREEKKGHPSSSNCDQSFDYINRNDDYENLHHRGNDIKEKGTYTKKKERERACQQQAASPSPHAASPNEGTRIESRPTSPPSSSRRSFDSRPMPRLNLFRLPTTLRRRVRRNRLTTQMLVLALLVLLALPLYSVYCVYKPPRFLIGYLRNKFPDVLFEEPTTEKIIALSLDDAPSAHTDEIMQVLRENDAHATFFVIGQQVEGREAILRKLVAQGHELGNHAMRDEPSSSLSNDELERQVKEVKALLTTAYEAEGKILPNNYFRPGSGWFNHRMRDLLGNRGFRIVLGSIYPHDPQIPYPSTNARHILSMAHPGGIIICHDRRGWTAPMLRIVLPELKRQGYRIVTITDLVTSVEPLGGRSW</sequence>
<dbReference type="InterPro" id="IPR015421">
    <property type="entry name" value="PyrdxlP-dep_Trfase_major"/>
</dbReference>
<dbReference type="InterPro" id="IPR054542">
    <property type="entry name" value="Cys_met_metab_PP"/>
</dbReference>
<evidence type="ECO:0000259" key="5">
    <source>
        <dbReference type="PROSITE" id="PS51677"/>
    </source>
</evidence>
<dbReference type="PANTHER" id="PTHR11808">
    <property type="entry name" value="TRANS-SULFURATION ENZYME FAMILY MEMBER"/>
    <property type="match status" value="1"/>
</dbReference>
<dbReference type="GO" id="GO:0019346">
    <property type="term" value="P:transsulfuration"/>
    <property type="evidence" value="ECO:0007669"/>
    <property type="project" value="InterPro"/>
</dbReference>
<dbReference type="EMBL" id="QLNT01000003">
    <property type="protein sequence ID" value="KAF3075499.1"/>
    <property type="molecule type" value="Genomic_DNA"/>
</dbReference>
<dbReference type="Pfam" id="PF01053">
    <property type="entry name" value="Cys_Met_Meta_PP"/>
    <property type="match status" value="1"/>
</dbReference>
<keyword evidence="4" id="KW-0812">Transmembrane</keyword>
<dbReference type="SUPFAM" id="SSF88713">
    <property type="entry name" value="Glycoside hydrolase/deacetylase"/>
    <property type="match status" value="1"/>
</dbReference>
<feature type="compositionally biased region" description="Low complexity" evidence="3">
    <location>
        <begin position="485"/>
        <end position="497"/>
    </location>
</feature>
<dbReference type="Gene3D" id="3.40.640.10">
    <property type="entry name" value="Type I PLP-dependent aspartate aminotransferase-like (Major domain)"/>
    <property type="match status" value="1"/>
</dbReference>
<comment type="caution">
    <text evidence="6">The sequence shown here is derived from an EMBL/GenBank/DDBJ whole genome shotgun (WGS) entry which is preliminary data.</text>
</comment>
<dbReference type="PANTHER" id="PTHR11808:SF35">
    <property type="entry name" value="CYSTATHIONINE GAMMA-SYNTHASE (AFU_ORTHOLOGUE AFUA_7G01590)"/>
    <property type="match status" value="1"/>
</dbReference>
<feature type="transmembrane region" description="Helical" evidence="4">
    <location>
        <begin position="522"/>
        <end position="542"/>
    </location>
</feature>
<dbReference type="GO" id="GO:0016810">
    <property type="term" value="F:hydrolase activity, acting on carbon-nitrogen (but not peptide) bonds"/>
    <property type="evidence" value="ECO:0007669"/>
    <property type="project" value="InterPro"/>
</dbReference>
<dbReference type="InterPro" id="IPR015424">
    <property type="entry name" value="PyrdxlP-dep_Trfase"/>
</dbReference>
<feature type="compositionally biased region" description="Basic and acidic residues" evidence="3">
    <location>
        <begin position="430"/>
        <end position="456"/>
    </location>
</feature>
<dbReference type="PROSITE" id="PS51677">
    <property type="entry name" value="NODB"/>
    <property type="match status" value="1"/>
</dbReference>
<keyword evidence="7" id="KW-1185">Reference proteome</keyword>
<dbReference type="Gene3D" id="3.20.20.370">
    <property type="entry name" value="Glycoside hydrolase/deacetylase"/>
    <property type="match status" value="1"/>
</dbReference>
<feature type="compositionally biased region" description="Low complexity" evidence="3">
    <location>
        <begin position="457"/>
        <end position="471"/>
    </location>
</feature>
<dbReference type="SUPFAM" id="SSF53383">
    <property type="entry name" value="PLP-dependent transferases"/>
    <property type="match status" value="1"/>
</dbReference>
<feature type="domain" description="NodB homology" evidence="5">
    <location>
        <begin position="568"/>
        <end position="749"/>
    </location>
</feature>
<dbReference type="CDD" id="cd10958">
    <property type="entry name" value="CE4_NodB_like_2"/>
    <property type="match status" value="1"/>
</dbReference>
<dbReference type="GO" id="GO:0005737">
    <property type="term" value="C:cytoplasm"/>
    <property type="evidence" value="ECO:0007669"/>
    <property type="project" value="TreeGrafter"/>
</dbReference>